<dbReference type="GO" id="GO:1902282">
    <property type="term" value="F:voltage-gated potassium channel activity involved in ventricular cardiac muscle cell action potential repolarization"/>
    <property type="evidence" value="ECO:0007669"/>
    <property type="project" value="TreeGrafter"/>
</dbReference>
<organism evidence="20 21">
    <name type="scientific">Scleropages formosus</name>
    <name type="common">Asian bonytongue</name>
    <name type="synonym">Osteoglossum formosum</name>
    <dbReference type="NCBI Taxonomy" id="113540"/>
    <lineage>
        <taxon>Eukaryota</taxon>
        <taxon>Metazoa</taxon>
        <taxon>Chordata</taxon>
        <taxon>Craniata</taxon>
        <taxon>Vertebrata</taxon>
        <taxon>Euteleostomi</taxon>
        <taxon>Actinopterygii</taxon>
        <taxon>Neopterygii</taxon>
        <taxon>Teleostei</taxon>
        <taxon>Osteoglossocephala</taxon>
        <taxon>Osteoglossomorpha</taxon>
        <taxon>Osteoglossiformes</taxon>
        <taxon>Osteoglossidae</taxon>
        <taxon>Scleropages</taxon>
    </lineage>
</organism>
<feature type="transmembrane region" description="Helical" evidence="19">
    <location>
        <begin position="49"/>
        <end position="69"/>
    </location>
</feature>
<evidence type="ECO:0000313" key="21">
    <source>
        <dbReference type="Proteomes" id="UP000694397"/>
    </source>
</evidence>
<evidence type="ECO:0000256" key="15">
    <source>
        <dbReference type="ARBA" id="ARBA00039513"/>
    </source>
</evidence>
<keyword evidence="21" id="KW-1185">Reference proteome</keyword>
<reference evidence="20" key="2">
    <citation type="submission" date="2025-08" db="UniProtKB">
        <authorList>
            <consortium name="Ensembl"/>
        </authorList>
    </citation>
    <scope>IDENTIFICATION</scope>
</reference>
<dbReference type="Ensembl" id="ENSSFOT00015017052.2">
    <property type="protein sequence ID" value="ENSSFOP00015016862.1"/>
    <property type="gene ID" value="ENSSFOG00015010872.2"/>
</dbReference>
<evidence type="ECO:0000256" key="5">
    <source>
        <dbReference type="ARBA" id="ARBA00022538"/>
    </source>
</evidence>
<dbReference type="GO" id="GO:0086091">
    <property type="term" value="P:regulation of heart rate by cardiac conduction"/>
    <property type="evidence" value="ECO:0007669"/>
    <property type="project" value="TreeGrafter"/>
</dbReference>
<evidence type="ECO:0000256" key="19">
    <source>
        <dbReference type="SAM" id="Phobius"/>
    </source>
</evidence>
<keyword evidence="6 19" id="KW-0812">Transmembrane</keyword>
<keyword evidence="12 19" id="KW-0472">Membrane</keyword>
<dbReference type="GO" id="GO:0016324">
    <property type="term" value="C:apical plasma membrane"/>
    <property type="evidence" value="ECO:0007669"/>
    <property type="project" value="UniProtKB-SubCell"/>
</dbReference>
<comment type="similarity">
    <text evidence="2">Belongs to the potassium channel KCNE family.</text>
</comment>
<evidence type="ECO:0000256" key="3">
    <source>
        <dbReference type="ARBA" id="ARBA00022448"/>
    </source>
</evidence>
<dbReference type="GO" id="GO:0097623">
    <property type="term" value="P:potassium ion export across plasma membrane"/>
    <property type="evidence" value="ECO:0007669"/>
    <property type="project" value="TreeGrafter"/>
</dbReference>
<keyword evidence="8" id="KW-0851">Voltage-gated channel</keyword>
<keyword evidence="9" id="KW-0630">Potassium</keyword>
<evidence type="ECO:0000256" key="12">
    <source>
        <dbReference type="ARBA" id="ARBA00023136"/>
    </source>
</evidence>
<dbReference type="GeneTree" id="ENSGT00940000154497"/>
<evidence type="ECO:0000256" key="17">
    <source>
        <dbReference type="ARBA" id="ARBA00042904"/>
    </source>
</evidence>
<keyword evidence="10 19" id="KW-1133">Transmembrane helix</keyword>
<keyword evidence="13" id="KW-0407">Ion channel</keyword>
<evidence type="ECO:0000256" key="6">
    <source>
        <dbReference type="ARBA" id="ARBA00022692"/>
    </source>
</evidence>
<keyword evidence="3" id="KW-0813">Transport</keyword>
<keyword evidence="11" id="KW-0406">Ion transport</keyword>
<evidence type="ECO:0000256" key="11">
    <source>
        <dbReference type="ARBA" id="ARBA00023065"/>
    </source>
</evidence>
<reference evidence="20" key="3">
    <citation type="submission" date="2025-09" db="UniProtKB">
        <authorList>
            <consortium name="Ensembl"/>
        </authorList>
    </citation>
    <scope>IDENTIFICATION</scope>
</reference>
<sequence length="118" mass="13887">MGILANLTQQLGESLSHVLGQYLDRWKENSTQAQRALDQRLAEENFRDVIWYLMVMIGMLAFIIVAMLVSTVKSQRQEHSGDPYHKYIEEDWTAKLKNQTHKLQKRKCTLHFTVRLRV</sequence>
<evidence type="ECO:0000313" key="20">
    <source>
        <dbReference type="Ensembl" id="ENSSFOP00015016862.1"/>
    </source>
</evidence>
<dbReference type="AlphaFoldDB" id="A0A8C9RR39"/>
<evidence type="ECO:0000256" key="4">
    <source>
        <dbReference type="ARBA" id="ARBA00022475"/>
    </source>
</evidence>
<keyword evidence="7" id="KW-0631">Potassium channel</keyword>
<accession>A0A8C9RR39</accession>
<evidence type="ECO:0000256" key="8">
    <source>
        <dbReference type="ARBA" id="ARBA00022882"/>
    </source>
</evidence>
<keyword evidence="4" id="KW-1003">Cell membrane</keyword>
<dbReference type="GO" id="GO:0044325">
    <property type="term" value="F:transmembrane transporter binding"/>
    <property type="evidence" value="ECO:0007669"/>
    <property type="project" value="TreeGrafter"/>
</dbReference>
<dbReference type="OrthoDB" id="9267127at2759"/>
<evidence type="ECO:0000256" key="16">
    <source>
        <dbReference type="ARBA" id="ARBA00041657"/>
    </source>
</evidence>
<evidence type="ECO:0000256" key="14">
    <source>
        <dbReference type="ARBA" id="ARBA00037861"/>
    </source>
</evidence>
<evidence type="ECO:0000256" key="1">
    <source>
        <dbReference type="ARBA" id="ARBA00004251"/>
    </source>
</evidence>
<proteinExistence type="inferred from homology"/>
<dbReference type="PANTHER" id="PTHR15282">
    <property type="entry name" value="POTASSIUM VOLTAGE-GATED CHANNEL SUBFAMILY E MEMBER 1, 3"/>
    <property type="match status" value="1"/>
</dbReference>
<protein>
    <recommendedName>
        <fullName evidence="15">Potassium voltage-gated channel subfamily E member 2</fullName>
    </recommendedName>
    <alternativeName>
        <fullName evidence="16">MinK-related peptide 1</fullName>
    </alternativeName>
    <alternativeName>
        <fullName evidence="17">Minimum potassium ion channel-related peptide 1</fullName>
    </alternativeName>
    <alternativeName>
        <fullName evidence="18">Potassium channel subunit beta MiRP1</fullName>
    </alternativeName>
</protein>
<dbReference type="GO" id="GO:0015459">
    <property type="term" value="F:potassium channel regulator activity"/>
    <property type="evidence" value="ECO:0007669"/>
    <property type="project" value="TreeGrafter"/>
</dbReference>
<comment type="subcellular location">
    <subcellularLocation>
        <location evidence="14">Apical cell membrane</location>
        <topology evidence="14">Single-pass membrane protein</topology>
    </subcellularLocation>
    <subcellularLocation>
        <location evidence="1">Cell membrane</location>
        <topology evidence="1">Single-pass type I membrane protein</topology>
    </subcellularLocation>
</comment>
<dbReference type="PANTHER" id="PTHR15282:SF8">
    <property type="entry name" value="POTASSIUM VOLTAGE-GATED CHANNEL SUBFAMILY E MEMBER 2"/>
    <property type="match status" value="1"/>
</dbReference>
<dbReference type="InterPro" id="IPR000369">
    <property type="entry name" value="K_chnl_KCNE"/>
</dbReference>
<dbReference type="Proteomes" id="UP000694397">
    <property type="component" value="Chromosome 12"/>
</dbReference>
<evidence type="ECO:0000256" key="2">
    <source>
        <dbReference type="ARBA" id="ARBA00005688"/>
    </source>
</evidence>
<name>A0A8C9RR39_SCLFO</name>
<dbReference type="GO" id="GO:0008076">
    <property type="term" value="C:voltage-gated potassium channel complex"/>
    <property type="evidence" value="ECO:0007669"/>
    <property type="project" value="TreeGrafter"/>
</dbReference>
<evidence type="ECO:0000256" key="7">
    <source>
        <dbReference type="ARBA" id="ARBA00022826"/>
    </source>
</evidence>
<evidence type="ECO:0000256" key="18">
    <source>
        <dbReference type="ARBA" id="ARBA00042937"/>
    </source>
</evidence>
<evidence type="ECO:0000256" key="13">
    <source>
        <dbReference type="ARBA" id="ARBA00023303"/>
    </source>
</evidence>
<dbReference type="GO" id="GO:0005251">
    <property type="term" value="F:delayed rectifier potassium channel activity"/>
    <property type="evidence" value="ECO:0007669"/>
    <property type="project" value="TreeGrafter"/>
</dbReference>
<gene>
    <name evidence="20" type="primary">KCNE2</name>
</gene>
<evidence type="ECO:0000256" key="9">
    <source>
        <dbReference type="ARBA" id="ARBA00022958"/>
    </source>
</evidence>
<reference evidence="20 21" key="1">
    <citation type="submission" date="2019-04" db="EMBL/GenBank/DDBJ databases">
        <authorList>
            <consortium name="Wellcome Sanger Institute Data Sharing"/>
        </authorList>
    </citation>
    <scope>NUCLEOTIDE SEQUENCE [LARGE SCALE GENOMIC DNA]</scope>
</reference>
<dbReference type="GO" id="GO:0060307">
    <property type="term" value="P:regulation of ventricular cardiac muscle cell membrane repolarization"/>
    <property type="evidence" value="ECO:0007669"/>
    <property type="project" value="TreeGrafter"/>
</dbReference>
<keyword evidence="5" id="KW-0633">Potassium transport</keyword>
<dbReference type="Pfam" id="PF02060">
    <property type="entry name" value="ISK_Channel"/>
    <property type="match status" value="1"/>
</dbReference>
<evidence type="ECO:0000256" key="10">
    <source>
        <dbReference type="ARBA" id="ARBA00022989"/>
    </source>
</evidence>